<feature type="domain" description="SWIM-type" evidence="2">
    <location>
        <begin position="410"/>
        <end position="447"/>
    </location>
</feature>
<keyword evidence="1" id="KW-0863">Zinc-finger</keyword>
<dbReference type="RefSeq" id="WP_196204724.1">
    <property type="nucleotide sequence ID" value="NZ_JADPUN010000260.1"/>
</dbReference>
<dbReference type="PROSITE" id="PS50966">
    <property type="entry name" value="ZF_SWIM"/>
    <property type="match status" value="1"/>
</dbReference>
<keyword evidence="1" id="KW-0862">Zinc</keyword>
<accession>A0ABS0H433</accession>
<keyword evidence="4" id="KW-1185">Reference proteome</keyword>
<reference evidence="3 4" key="1">
    <citation type="submission" date="2020-11" db="EMBL/GenBank/DDBJ databases">
        <title>A novel isolate from a Black sea contaminated sediment with potential to produce alkanes: Plantactinospora alkalitolerans sp. nov.</title>
        <authorList>
            <person name="Carro L."/>
            <person name="Veyisoglu A."/>
            <person name="Guven K."/>
            <person name="Schumann P."/>
            <person name="Klenk H.-P."/>
            <person name="Sahin N."/>
        </authorList>
    </citation>
    <scope>NUCLEOTIDE SEQUENCE [LARGE SCALE GENOMIC DNA]</scope>
    <source>
        <strain evidence="3 4">S1510</strain>
    </source>
</reference>
<dbReference type="Proteomes" id="UP000638560">
    <property type="component" value="Unassembled WGS sequence"/>
</dbReference>
<evidence type="ECO:0000313" key="4">
    <source>
        <dbReference type="Proteomes" id="UP000638560"/>
    </source>
</evidence>
<sequence length="453" mass="46993">MGTLASTVDTRVYGRASGLAGDHLALTTSTPDRVREQAFYSGFVRTPRMVAGGLLALADIAGADFRQARNDPWRGRDPVVTGDGERLRFEALSMCGGLYGRLDLAAAELEGGATGRGTTNVDINPPLYQALTRVGGADPLRLSVGADGLAVATLDGGIVEKKVPLPTAWLRGLAEVAARALPLDLRLEIPAGRAMALLAEMSARSGRRVRWLLPAGSAVRATAGPAPGGVCAADGFRLSVLRPLLPLARTVGLYAPPLSGAPAQVSGWVLDFGTARFTLLMSAGARDGFAGDGQLLADLATDAATTDVDADADVLSALLATDPVASRASVGVRTGWDPTRVTAALAALATAGQVGYDIAEASPFHRPLPYRADVVAALHPRLAAARVLAGAGRLVRTAAGIEVTSGDNTYLVHRRDGELACTCAWWADHQGRRGPCKHVVAAVIVEQSGRSHE</sequence>
<evidence type="ECO:0000259" key="2">
    <source>
        <dbReference type="PROSITE" id="PS50966"/>
    </source>
</evidence>
<gene>
    <name evidence="3" type="ORF">I0C86_30300</name>
</gene>
<evidence type="ECO:0000256" key="1">
    <source>
        <dbReference type="PROSITE-ProRule" id="PRU00325"/>
    </source>
</evidence>
<organism evidence="3 4">
    <name type="scientific">Plantactinospora alkalitolerans</name>
    <dbReference type="NCBI Taxonomy" id="2789879"/>
    <lineage>
        <taxon>Bacteria</taxon>
        <taxon>Bacillati</taxon>
        <taxon>Actinomycetota</taxon>
        <taxon>Actinomycetes</taxon>
        <taxon>Micromonosporales</taxon>
        <taxon>Micromonosporaceae</taxon>
        <taxon>Plantactinospora</taxon>
    </lineage>
</organism>
<dbReference type="InterPro" id="IPR007527">
    <property type="entry name" value="Znf_SWIM"/>
</dbReference>
<evidence type="ECO:0000313" key="3">
    <source>
        <dbReference type="EMBL" id="MBF9133222.1"/>
    </source>
</evidence>
<keyword evidence="1" id="KW-0479">Metal-binding</keyword>
<proteinExistence type="predicted"/>
<dbReference type="EMBL" id="JADPUN010000260">
    <property type="protein sequence ID" value="MBF9133222.1"/>
    <property type="molecule type" value="Genomic_DNA"/>
</dbReference>
<protein>
    <submittedName>
        <fullName evidence="3">SWIM zinc finger family protein</fullName>
    </submittedName>
</protein>
<name>A0ABS0H433_9ACTN</name>
<comment type="caution">
    <text evidence="3">The sequence shown here is derived from an EMBL/GenBank/DDBJ whole genome shotgun (WGS) entry which is preliminary data.</text>
</comment>